<dbReference type="PANTHER" id="PTHR44013:SF1">
    <property type="entry name" value="ZINC-TYPE ALCOHOL DEHYDROGENASE-LIKE PROTEIN C16A3.02C"/>
    <property type="match status" value="1"/>
</dbReference>
<dbReference type="InterPro" id="IPR036291">
    <property type="entry name" value="NAD(P)-bd_dom_sf"/>
</dbReference>
<dbReference type="AlphaFoldDB" id="A0A5P9NLP2"/>
<sequence>MRVLKTILLSIFGLLLVAILALGFVISRTDDCPTPPVASTAKETATVITYQCYGGTEVLQQTVIEKPVPGPEEVLVKVHYAGVNPLDWHRMRGSPYIMRLSSGLGAPESHRIGADFAGTVEAVGETVSAFKRGDRVFGGKTGAFGSHIVINEGSAIAHVPDNVTLEQAGVIGIAGVTALQALVEHGQLEAGDTVLVNGASGGVGTFAVQIAKALGAQVTGVSSARNHETVLGLGASTMIDYKTTDYTDLPARYDLIIDMVGNHSPLANSGVLKPDGKLILVGGAKGDWIGPLQGPIASIFSGPFMDQEAIVLFAEMRKETLAELANLMKRGELTSIVGHRYPLTDIAEAMALSESSRAQGKISIAIAP</sequence>
<dbReference type="Gene3D" id="3.40.50.720">
    <property type="entry name" value="NAD(P)-binding Rossmann-like Domain"/>
    <property type="match status" value="1"/>
</dbReference>
<dbReference type="Gene3D" id="3.90.180.10">
    <property type="entry name" value="Medium-chain alcohol dehydrogenases, catalytic domain"/>
    <property type="match status" value="1"/>
</dbReference>
<accession>A0A5P9NLP2</accession>
<dbReference type="Pfam" id="PF08240">
    <property type="entry name" value="ADH_N"/>
    <property type="match status" value="1"/>
</dbReference>
<dbReference type="Proteomes" id="UP000326287">
    <property type="component" value="Chromosome"/>
</dbReference>
<dbReference type="KEGG" id="halc:EY643_14615"/>
<reference evidence="2 3" key="1">
    <citation type="submission" date="2019-02" db="EMBL/GenBank/DDBJ databases">
        <authorList>
            <person name="Li S.-H."/>
        </authorList>
    </citation>
    <scope>NUCLEOTIDE SEQUENCE [LARGE SCALE GENOMIC DNA]</scope>
    <source>
        <strain evidence="2 3">IMCC14385</strain>
    </source>
</reference>
<dbReference type="EMBL" id="CP036422">
    <property type="protein sequence ID" value="QFU76783.1"/>
    <property type="molecule type" value="Genomic_DNA"/>
</dbReference>
<evidence type="ECO:0000313" key="3">
    <source>
        <dbReference type="Proteomes" id="UP000326287"/>
    </source>
</evidence>
<dbReference type="RefSeq" id="WP_153239925.1">
    <property type="nucleotide sequence ID" value="NZ_CP036422.1"/>
</dbReference>
<dbReference type="InterPro" id="IPR052733">
    <property type="entry name" value="Chloroplast_QOR"/>
</dbReference>
<evidence type="ECO:0000313" key="2">
    <source>
        <dbReference type="EMBL" id="QFU76783.1"/>
    </source>
</evidence>
<dbReference type="InterPro" id="IPR002364">
    <property type="entry name" value="Quin_OxRdtase/zeta-crystal_CS"/>
</dbReference>
<gene>
    <name evidence="2" type="ORF">EY643_14615</name>
</gene>
<protein>
    <submittedName>
        <fullName evidence="2">NAD(P)-dependent alcohol dehydrogenase</fullName>
    </submittedName>
</protein>
<dbReference type="SMART" id="SM00829">
    <property type="entry name" value="PKS_ER"/>
    <property type="match status" value="1"/>
</dbReference>
<dbReference type="GO" id="GO:0008270">
    <property type="term" value="F:zinc ion binding"/>
    <property type="evidence" value="ECO:0007669"/>
    <property type="project" value="InterPro"/>
</dbReference>
<dbReference type="InterPro" id="IPR011032">
    <property type="entry name" value="GroES-like_sf"/>
</dbReference>
<proteinExistence type="predicted"/>
<name>A0A5P9NLP2_9GAMM</name>
<dbReference type="CDD" id="cd08267">
    <property type="entry name" value="MDR1"/>
    <property type="match status" value="1"/>
</dbReference>
<dbReference type="GO" id="GO:0016491">
    <property type="term" value="F:oxidoreductase activity"/>
    <property type="evidence" value="ECO:0007669"/>
    <property type="project" value="InterPro"/>
</dbReference>
<dbReference type="OrthoDB" id="4190732at2"/>
<dbReference type="SUPFAM" id="SSF50129">
    <property type="entry name" value="GroES-like"/>
    <property type="match status" value="1"/>
</dbReference>
<dbReference type="InterPro" id="IPR020843">
    <property type="entry name" value="ER"/>
</dbReference>
<dbReference type="InterPro" id="IPR013154">
    <property type="entry name" value="ADH-like_N"/>
</dbReference>
<feature type="domain" description="Enoyl reductase (ER)" evidence="1">
    <location>
        <begin position="54"/>
        <end position="364"/>
    </location>
</feature>
<dbReference type="PROSITE" id="PS01162">
    <property type="entry name" value="QOR_ZETA_CRYSTAL"/>
    <property type="match status" value="1"/>
</dbReference>
<organism evidence="2 3">
    <name type="scientific">Halioglobus maricola</name>
    <dbReference type="NCBI Taxonomy" id="2601894"/>
    <lineage>
        <taxon>Bacteria</taxon>
        <taxon>Pseudomonadati</taxon>
        <taxon>Pseudomonadota</taxon>
        <taxon>Gammaproteobacteria</taxon>
        <taxon>Cellvibrionales</taxon>
        <taxon>Halieaceae</taxon>
        <taxon>Halioglobus</taxon>
    </lineage>
</organism>
<dbReference type="SUPFAM" id="SSF51735">
    <property type="entry name" value="NAD(P)-binding Rossmann-fold domains"/>
    <property type="match status" value="1"/>
</dbReference>
<evidence type="ECO:0000259" key="1">
    <source>
        <dbReference type="SMART" id="SM00829"/>
    </source>
</evidence>
<keyword evidence="3" id="KW-1185">Reference proteome</keyword>
<dbReference type="Pfam" id="PF13602">
    <property type="entry name" value="ADH_zinc_N_2"/>
    <property type="match status" value="1"/>
</dbReference>
<dbReference type="PANTHER" id="PTHR44013">
    <property type="entry name" value="ZINC-TYPE ALCOHOL DEHYDROGENASE-LIKE PROTEIN C16A3.02C"/>
    <property type="match status" value="1"/>
</dbReference>